<keyword evidence="1" id="KW-0560">Oxidoreductase</keyword>
<name>A0ABU5DIY5_9BURK</name>
<sequence>MSLLILEPLEADVLQWLSERHTVSLVPELAHEPARLREALHQVQALILPPAVAVDVALLRSAPKLRVVGRMSAGGENIDLEACRAARVEVIRSATATASAEAEFAIGALLAMLRRVPVQASDGMWVGRELGCVTVGLIGLSPASRALAQLLPVFGTRVVGYDPSLHQSDPVWAQWGIEPLPLHELMEQCEGVSVQLPYFTRYRGLIGERVLGFARQGQVIVSIAHSAVFDESALAEALGSGRVLAAWFDSLEPGWLEAGRPLAAAPGLQVTPRLASTTRESRTRAAWGVARRIDELLNTPREAAPEFRSTAPAGLTDPSGEPRWR</sequence>
<evidence type="ECO:0000313" key="6">
    <source>
        <dbReference type="Proteomes" id="UP001285263"/>
    </source>
</evidence>
<dbReference type="Proteomes" id="UP001285263">
    <property type="component" value="Unassembled WGS sequence"/>
</dbReference>
<proteinExistence type="inferred from homology"/>
<accession>A0ABU5DIY5</accession>
<feature type="domain" description="D-isomer specific 2-hydroxyacid dehydrogenase NAD-binding" evidence="4">
    <location>
        <begin position="122"/>
        <end position="274"/>
    </location>
</feature>
<evidence type="ECO:0000256" key="1">
    <source>
        <dbReference type="RuleBase" id="RU003719"/>
    </source>
</evidence>
<comment type="similarity">
    <text evidence="1">Belongs to the D-isomer specific 2-hydroxyacid dehydrogenase family.</text>
</comment>
<feature type="domain" description="D-isomer specific 2-hydroxyacid dehydrogenase catalytic" evidence="3">
    <location>
        <begin position="4"/>
        <end position="299"/>
    </location>
</feature>
<dbReference type="RefSeq" id="WP_320424009.1">
    <property type="nucleotide sequence ID" value="NZ_JAXCLA010000005.1"/>
</dbReference>
<dbReference type="SUPFAM" id="SSF52283">
    <property type="entry name" value="Formate/glycerate dehydrogenase catalytic domain-like"/>
    <property type="match status" value="1"/>
</dbReference>
<evidence type="ECO:0000259" key="3">
    <source>
        <dbReference type="Pfam" id="PF00389"/>
    </source>
</evidence>
<dbReference type="SUPFAM" id="SSF51735">
    <property type="entry name" value="NAD(P)-binding Rossmann-fold domains"/>
    <property type="match status" value="1"/>
</dbReference>
<dbReference type="EMBL" id="JAXCLA010000005">
    <property type="protein sequence ID" value="MDY0746109.1"/>
    <property type="molecule type" value="Genomic_DNA"/>
</dbReference>
<comment type="caution">
    <text evidence="5">The sequence shown here is derived from an EMBL/GenBank/DDBJ whole genome shotgun (WGS) entry which is preliminary data.</text>
</comment>
<dbReference type="PANTHER" id="PTHR42938">
    <property type="entry name" value="FORMATE DEHYDROGENASE 1"/>
    <property type="match status" value="1"/>
</dbReference>
<evidence type="ECO:0000313" key="5">
    <source>
        <dbReference type="EMBL" id="MDY0746109.1"/>
    </source>
</evidence>
<dbReference type="Pfam" id="PF00389">
    <property type="entry name" value="2-Hacid_dh"/>
    <property type="match status" value="1"/>
</dbReference>
<reference evidence="5 6" key="1">
    <citation type="submission" date="2023-11" db="EMBL/GenBank/DDBJ databases">
        <title>Paucibacter sp. nov., isolated from fresh soil in Korea.</title>
        <authorList>
            <person name="Le N.T.T."/>
        </authorList>
    </citation>
    <scope>NUCLEOTIDE SEQUENCE [LARGE SCALE GENOMIC DNA]</scope>
    <source>
        <strain evidence="5 6">R3-3</strain>
    </source>
</reference>
<evidence type="ECO:0000256" key="2">
    <source>
        <dbReference type="SAM" id="MobiDB-lite"/>
    </source>
</evidence>
<dbReference type="InterPro" id="IPR036291">
    <property type="entry name" value="NAD(P)-bd_dom_sf"/>
</dbReference>
<dbReference type="Pfam" id="PF02826">
    <property type="entry name" value="2-Hacid_dh_C"/>
    <property type="match status" value="1"/>
</dbReference>
<feature type="region of interest" description="Disordered" evidence="2">
    <location>
        <begin position="300"/>
        <end position="325"/>
    </location>
</feature>
<dbReference type="PANTHER" id="PTHR42938:SF9">
    <property type="entry name" value="FORMATE DEHYDROGENASE 1"/>
    <property type="match status" value="1"/>
</dbReference>
<gene>
    <name evidence="5" type="ORF">SNE35_16440</name>
</gene>
<organism evidence="5 6">
    <name type="scientific">Roseateles agri</name>
    <dbReference type="NCBI Taxonomy" id="3098619"/>
    <lineage>
        <taxon>Bacteria</taxon>
        <taxon>Pseudomonadati</taxon>
        <taxon>Pseudomonadota</taxon>
        <taxon>Betaproteobacteria</taxon>
        <taxon>Burkholderiales</taxon>
        <taxon>Sphaerotilaceae</taxon>
        <taxon>Roseateles</taxon>
    </lineage>
</organism>
<dbReference type="InterPro" id="IPR006140">
    <property type="entry name" value="D-isomer_DH_NAD-bd"/>
</dbReference>
<dbReference type="Gene3D" id="3.40.50.720">
    <property type="entry name" value="NAD(P)-binding Rossmann-like Domain"/>
    <property type="match status" value="2"/>
</dbReference>
<evidence type="ECO:0000259" key="4">
    <source>
        <dbReference type="Pfam" id="PF02826"/>
    </source>
</evidence>
<dbReference type="InterPro" id="IPR006139">
    <property type="entry name" value="D-isomer_2_OHA_DH_cat_dom"/>
</dbReference>
<protein>
    <submittedName>
        <fullName evidence="5">NAD(P)-dependent oxidoreductase</fullName>
    </submittedName>
</protein>
<keyword evidence="6" id="KW-1185">Reference proteome</keyword>